<dbReference type="InterPro" id="IPR003439">
    <property type="entry name" value="ABC_transporter-like_ATP-bd"/>
</dbReference>
<dbReference type="PROSITE" id="PS50893">
    <property type="entry name" value="ABC_TRANSPORTER_2"/>
    <property type="match status" value="1"/>
</dbReference>
<keyword evidence="4 7" id="KW-0067">ATP-binding</keyword>
<dbReference type="CDD" id="cd03230">
    <property type="entry name" value="ABC_DR_subfamily_A"/>
    <property type="match status" value="1"/>
</dbReference>
<dbReference type="GO" id="GO:0005524">
    <property type="term" value="F:ATP binding"/>
    <property type="evidence" value="ECO:0007669"/>
    <property type="project" value="UniProtKB-KW"/>
</dbReference>
<evidence type="ECO:0000313" key="8">
    <source>
        <dbReference type="Proteomes" id="UP000568050"/>
    </source>
</evidence>
<evidence type="ECO:0000259" key="6">
    <source>
        <dbReference type="PROSITE" id="PS50893"/>
    </source>
</evidence>
<dbReference type="SUPFAM" id="SSF52540">
    <property type="entry name" value="P-loop containing nucleoside triphosphate hydrolases"/>
    <property type="match status" value="1"/>
</dbReference>
<dbReference type="AlphaFoldDB" id="A0A839QTX7"/>
<dbReference type="Proteomes" id="UP000568050">
    <property type="component" value="Unassembled WGS sequence"/>
</dbReference>
<dbReference type="InterPro" id="IPR050763">
    <property type="entry name" value="ABC_transporter_ATP-binding"/>
</dbReference>
<dbReference type="SMART" id="SM00382">
    <property type="entry name" value="AAA"/>
    <property type="match status" value="1"/>
</dbReference>
<dbReference type="GO" id="GO:0005886">
    <property type="term" value="C:plasma membrane"/>
    <property type="evidence" value="ECO:0007669"/>
    <property type="project" value="UniProtKB-SubCell"/>
</dbReference>
<dbReference type="GO" id="GO:0046677">
    <property type="term" value="P:response to antibiotic"/>
    <property type="evidence" value="ECO:0007669"/>
    <property type="project" value="UniProtKB-KW"/>
</dbReference>
<dbReference type="GO" id="GO:0016887">
    <property type="term" value="F:ATP hydrolysis activity"/>
    <property type="evidence" value="ECO:0007669"/>
    <property type="project" value="InterPro"/>
</dbReference>
<keyword evidence="5" id="KW-0046">Antibiotic resistance</keyword>
<evidence type="ECO:0000256" key="5">
    <source>
        <dbReference type="ARBA" id="ARBA00023251"/>
    </source>
</evidence>
<dbReference type="InterPro" id="IPR027417">
    <property type="entry name" value="P-loop_NTPase"/>
</dbReference>
<dbReference type="PANTHER" id="PTHR42711">
    <property type="entry name" value="ABC TRANSPORTER ATP-BINDING PROTEIN"/>
    <property type="match status" value="1"/>
</dbReference>
<dbReference type="PROSITE" id="PS00211">
    <property type="entry name" value="ABC_TRANSPORTER_1"/>
    <property type="match status" value="1"/>
</dbReference>
<dbReference type="InterPro" id="IPR017871">
    <property type="entry name" value="ABC_transporter-like_CS"/>
</dbReference>
<keyword evidence="8" id="KW-1185">Reference proteome</keyword>
<protein>
    <submittedName>
        <fullName evidence="7">ABC-2 type transport system ATP-binding protein</fullName>
    </submittedName>
</protein>
<sequence>MTELPHPARASDGLVIDSLTKRFGSVTAVDGVSLTARRGEITAILGPNGAGKSTTIACATGLLAPDSGTIRALGADPLRATADERARIGVMLQDGGLSTSAKPRQLLAYAARMVQQPRDADALARQLGIDQFASTIVRRLSGGQKQRLSLALALIAQPDLLFLDEPTAGMDAAIRRRTRDIIRAEADRGAAVILTTHAIDDVEALADHVVVIAGGRMLASGSTADVVSQLQDSAPTRTALTLGGGTDEDRAAFTEQMRRAAVEKGLTLEAAPASDALEDILVQLTNDTEEARA</sequence>
<comment type="caution">
    <text evidence="7">The sequence shown here is derived from an EMBL/GenBank/DDBJ whole genome shotgun (WGS) entry which is preliminary data.</text>
</comment>
<dbReference type="PANTHER" id="PTHR42711:SF16">
    <property type="entry name" value="ABC TRANSPORTER ATP-BINDING PROTEIN"/>
    <property type="match status" value="1"/>
</dbReference>
<evidence type="ECO:0000256" key="4">
    <source>
        <dbReference type="ARBA" id="ARBA00022840"/>
    </source>
</evidence>
<evidence type="ECO:0000256" key="1">
    <source>
        <dbReference type="ARBA" id="ARBA00004202"/>
    </source>
</evidence>
<keyword evidence="2" id="KW-0813">Transport</keyword>
<organism evidence="7 8">
    <name type="scientific">Helcobacillus massiliensis</name>
    <dbReference type="NCBI Taxonomy" id="521392"/>
    <lineage>
        <taxon>Bacteria</taxon>
        <taxon>Bacillati</taxon>
        <taxon>Actinomycetota</taxon>
        <taxon>Actinomycetes</taxon>
        <taxon>Micrococcales</taxon>
        <taxon>Dermabacteraceae</taxon>
        <taxon>Helcobacillus</taxon>
    </lineage>
</organism>
<dbReference type="EMBL" id="JACHWP010000001">
    <property type="protein sequence ID" value="MBB3022309.1"/>
    <property type="molecule type" value="Genomic_DNA"/>
</dbReference>
<dbReference type="InterPro" id="IPR003593">
    <property type="entry name" value="AAA+_ATPase"/>
</dbReference>
<accession>A0A839QTX7</accession>
<keyword evidence="3" id="KW-0547">Nucleotide-binding</keyword>
<proteinExistence type="predicted"/>
<dbReference type="Pfam" id="PF00005">
    <property type="entry name" value="ABC_tran"/>
    <property type="match status" value="1"/>
</dbReference>
<evidence type="ECO:0000313" key="7">
    <source>
        <dbReference type="EMBL" id="MBB3022309.1"/>
    </source>
</evidence>
<dbReference type="Gene3D" id="3.40.50.300">
    <property type="entry name" value="P-loop containing nucleotide triphosphate hydrolases"/>
    <property type="match status" value="1"/>
</dbReference>
<evidence type="ECO:0000256" key="3">
    <source>
        <dbReference type="ARBA" id="ARBA00022741"/>
    </source>
</evidence>
<reference evidence="7 8" key="1">
    <citation type="submission" date="2020-08" db="EMBL/GenBank/DDBJ databases">
        <title>Sequencing the genomes of 1000 actinobacteria strains.</title>
        <authorList>
            <person name="Klenk H.-P."/>
        </authorList>
    </citation>
    <scope>NUCLEOTIDE SEQUENCE [LARGE SCALE GENOMIC DNA]</scope>
    <source>
        <strain evidence="7 8">DSM 23040</strain>
    </source>
</reference>
<dbReference type="RefSeq" id="WP_183374236.1">
    <property type="nucleotide sequence ID" value="NZ_CBCSFZ010000002.1"/>
</dbReference>
<comment type="subcellular location">
    <subcellularLocation>
        <location evidence="1">Cell membrane</location>
        <topology evidence="1">Peripheral membrane protein</topology>
    </subcellularLocation>
</comment>
<feature type="domain" description="ABC transporter" evidence="6">
    <location>
        <begin position="14"/>
        <end position="239"/>
    </location>
</feature>
<gene>
    <name evidence="7" type="ORF">FHX50_000557</name>
</gene>
<evidence type="ECO:0000256" key="2">
    <source>
        <dbReference type="ARBA" id="ARBA00022448"/>
    </source>
</evidence>
<name>A0A839QTX7_9MICO</name>